<comment type="cofactor">
    <cofactor evidence="1">
        <name>Ni(2+)</name>
        <dbReference type="ChEBI" id="CHEBI:49786"/>
    </cofactor>
</comment>
<dbReference type="NCBIfam" id="TIGR00068">
    <property type="entry name" value="glyox_I"/>
    <property type="match status" value="1"/>
</dbReference>
<evidence type="ECO:0000256" key="6">
    <source>
        <dbReference type="ARBA" id="ARBA00023231"/>
    </source>
</evidence>
<comment type="caution">
    <text evidence="15">The sequence shown here is derived from an EMBL/GenBank/DDBJ whole genome shotgun (WGS) entry which is preliminary data.</text>
</comment>
<dbReference type="RefSeq" id="WP_237345631.1">
    <property type="nucleotide sequence ID" value="NZ_JABWGX010000011.1"/>
</dbReference>
<dbReference type="PROSITE" id="PS00934">
    <property type="entry name" value="GLYOXALASE_I_1"/>
    <property type="match status" value="1"/>
</dbReference>
<keyword evidence="7 15" id="KW-0456">Lyase</keyword>
<feature type="domain" description="VOC" evidence="14">
    <location>
        <begin position="156"/>
        <end position="281"/>
    </location>
</feature>
<evidence type="ECO:0000256" key="12">
    <source>
        <dbReference type="ARBA" id="ARBA00033298"/>
    </source>
</evidence>
<dbReference type="Proteomes" id="UP001241747">
    <property type="component" value="Unassembled WGS sequence"/>
</dbReference>
<name>A0ABU0LDA9_XANAG</name>
<gene>
    <name evidence="15" type="ORF">QOZ94_001914</name>
</gene>
<dbReference type="SUPFAM" id="SSF54593">
    <property type="entry name" value="Glyoxalase/Bleomycin resistance protein/Dihydroxybiphenyl dioxygenase"/>
    <property type="match status" value="1"/>
</dbReference>
<keyword evidence="6" id="KW-0535">Nitrogen fixation</keyword>
<evidence type="ECO:0000256" key="13">
    <source>
        <dbReference type="ARBA" id="ARBA00048273"/>
    </source>
</evidence>
<keyword evidence="5" id="KW-0479">Metal-binding</keyword>
<evidence type="ECO:0000256" key="4">
    <source>
        <dbReference type="ARBA" id="ARBA00012081"/>
    </source>
</evidence>
<evidence type="ECO:0000256" key="9">
    <source>
        <dbReference type="ARBA" id="ARBA00030537"/>
    </source>
</evidence>
<dbReference type="InterPro" id="IPR018146">
    <property type="entry name" value="Glyoxalase_1_CS"/>
</dbReference>
<comment type="catalytic activity">
    <reaction evidence="13">
        <text>(R)-S-lactoylglutathione = methylglyoxal + glutathione</text>
        <dbReference type="Rhea" id="RHEA:19069"/>
        <dbReference type="ChEBI" id="CHEBI:17158"/>
        <dbReference type="ChEBI" id="CHEBI:57474"/>
        <dbReference type="ChEBI" id="CHEBI:57925"/>
        <dbReference type="EC" id="4.4.1.5"/>
    </reaction>
</comment>
<evidence type="ECO:0000256" key="1">
    <source>
        <dbReference type="ARBA" id="ARBA00001967"/>
    </source>
</evidence>
<dbReference type="EMBL" id="JAUSVY010000003">
    <property type="protein sequence ID" value="MDQ0505132.1"/>
    <property type="molecule type" value="Genomic_DNA"/>
</dbReference>
<dbReference type="Pfam" id="PF00903">
    <property type="entry name" value="Glyoxalase"/>
    <property type="match status" value="1"/>
</dbReference>
<proteinExistence type="inferred from homology"/>
<evidence type="ECO:0000256" key="8">
    <source>
        <dbReference type="ARBA" id="ARBA00030291"/>
    </source>
</evidence>
<dbReference type="SUPFAM" id="SSF53146">
    <property type="entry name" value="Nitrogenase accessory factor-like"/>
    <property type="match status" value="1"/>
</dbReference>
<evidence type="ECO:0000256" key="3">
    <source>
        <dbReference type="ARBA" id="ARBA00010363"/>
    </source>
</evidence>
<dbReference type="InterPro" id="IPR036105">
    <property type="entry name" value="DiNase_FeMo-co_biosyn_sf"/>
</dbReference>
<comment type="similarity">
    <text evidence="3">Belongs to the glyoxalase I family.</text>
</comment>
<evidence type="ECO:0000259" key="14">
    <source>
        <dbReference type="PROSITE" id="PS51819"/>
    </source>
</evidence>
<protein>
    <recommendedName>
        <fullName evidence="4">lactoylglutathione lyase</fullName>
        <ecNumber evidence="4">4.4.1.5</ecNumber>
    </recommendedName>
    <alternativeName>
        <fullName evidence="10">Aldoketomutase</fullName>
    </alternativeName>
    <alternativeName>
        <fullName evidence="9">Glyoxalase I</fullName>
    </alternativeName>
    <alternativeName>
        <fullName evidence="8">Ketone-aldehyde mutase</fullName>
    </alternativeName>
    <alternativeName>
        <fullName evidence="11">Methylglyoxalase</fullName>
    </alternativeName>
    <alternativeName>
        <fullName evidence="12">S-D-lactoylglutathione methylglyoxal lyase</fullName>
    </alternativeName>
</protein>
<evidence type="ECO:0000313" key="16">
    <source>
        <dbReference type="Proteomes" id="UP001241747"/>
    </source>
</evidence>
<dbReference type="InterPro" id="IPR004360">
    <property type="entry name" value="Glyas_Fos-R_dOase_dom"/>
</dbReference>
<sequence length="285" mass="30942">MYQPSEYQPSDEPSQGHVASPVAAANGNARAAGGPALRIAVASRDGARIDQHFGQTETFDIYNVTTDGPALVERRVIAEHEREGEERRDTIYRLIGDCRMLLVAKIGATPQEVLASKGVEATDLHAGKGVAAALAEVFTAKTAAADAGPLDASDFRLLHTMLRVADLDRSIDFYTRQLGMTVLERREHKKNQFSQAYLGYGGGFAQMTLELVQNWQREAPYVAGDGFGHIAVSVSSITRLCDRLAAQGVPMPRPPRPQRHGESVVAFVEDPDGHRIELVQAPENA</sequence>
<dbReference type="PROSITE" id="PS51819">
    <property type="entry name" value="VOC"/>
    <property type="match status" value="1"/>
</dbReference>
<accession>A0ABU0LDA9</accession>
<dbReference type="GO" id="GO:0004462">
    <property type="term" value="F:lactoylglutathione lyase activity"/>
    <property type="evidence" value="ECO:0007669"/>
    <property type="project" value="UniProtKB-EC"/>
</dbReference>
<dbReference type="PANTHER" id="PTHR46036:SF5">
    <property type="entry name" value="LACTOYLGLUTATHIONE LYASE"/>
    <property type="match status" value="1"/>
</dbReference>
<evidence type="ECO:0000313" key="15">
    <source>
        <dbReference type="EMBL" id="MDQ0505132.1"/>
    </source>
</evidence>
<dbReference type="Gene3D" id="3.10.180.10">
    <property type="entry name" value="2,3-Dihydroxybiphenyl 1,2-Dioxygenase, domain 1"/>
    <property type="match status" value="1"/>
</dbReference>
<dbReference type="EC" id="4.4.1.5" evidence="4"/>
<dbReference type="InterPro" id="IPR037523">
    <property type="entry name" value="VOC_core"/>
</dbReference>
<dbReference type="InterPro" id="IPR003731">
    <property type="entry name" value="Di-Nase_FeMo-co_biosynth"/>
</dbReference>
<comment type="pathway">
    <text evidence="2">Secondary metabolite metabolism; methylglyoxal degradation; (R)-lactate from methylglyoxal: step 1/2.</text>
</comment>
<evidence type="ECO:0000256" key="10">
    <source>
        <dbReference type="ARBA" id="ARBA00030892"/>
    </source>
</evidence>
<keyword evidence="16" id="KW-1185">Reference proteome</keyword>
<reference evidence="15 16" key="1">
    <citation type="submission" date="2023-07" db="EMBL/GenBank/DDBJ databases">
        <title>Genomic Encyclopedia of Type Strains, Phase IV (KMG-IV): sequencing the most valuable type-strain genomes for metagenomic binning, comparative biology and taxonomic classification.</title>
        <authorList>
            <person name="Goeker M."/>
        </authorList>
    </citation>
    <scope>NUCLEOTIDE SEQUENCE [LARGE SCALE GENOMIC DNA]</scope>
    <source>
        <strain evidence="15 16">DSM 3770</strain>
    </source>
</reference>
<dbReference type="InterPro" id="IPR004361">
    <property type="entry name" value="Glyoxalase_1"/>
</dbReference>
<evidence type="ECO:0000256" key="11">
    <source>
        <dbReference type="ARBA" id="ARBA00032460"/>
    </source>
</evidence>
<dbReference type="PANTHER" id="PTHR46036">
    <property type="entry name" value="LACTOYLGLUTATHIONE LYASE"/>
    <property type="match status" value="1"/>
</dbReference>
<dbReference type="Gene3D" id="3.30.420.130">
    <property type="entry name" value="Dinitrogenase iron-molybdenum cofactor biosynthesis domain"/>
    <property type="match status" value="1"/>
</dbReference>
<evidence type="ECO:0000256" key="2">
    <source>
        <dbReference type="ARBA" id="ARBA00005008"/>
    </source>
</evidence>
<evidence type="ECO:0000256" key="7">
    <source>
        <dbReference type="ARBA" id="ARBA00023239"/>
    </source>
</evidence>
<dbReference type="InterPro" id="IPR029068">
    <property type="entry name" value="Glyas_Bleomycin-R_OHBP_Dase"/>
</dbReference>
<organism evidence="15 16">
    <name type="scientific">Xanthobacter agilis</name>
    <dbReference type="NCBI Taxonomy" id="47492"/>
    <lineage>
        <taxon>Bacteria</taxon>
        <taxon>Pseudomonadati</taxon>
        <taxon>Pseudomonadota</taxon>
        <taxon>Alphaproteobacteria</taxon>
        <taxon>Hyphomicrobiales</taxon>
        <taxon>Xanthobacteraceae</taxon>
        <taxon>Xanthobacter</taxon>
    </lineage>
</organism>
<dbReference type="Pfam" id="PF02579">
    <property type="entry name" value="Nitro_FeMo-Co"/>
    <property type="match status" value="1"/>
</dbReference>
<evidence type="ECO:0000256" key="5">
    <source>
        <dbReference type="ARBA" id="ARBA00022723"/>
    </source>
</evidence>